<dbReference type="AlphaFoldDB" id="A0A376KU40"/>
<dbReference type="EMBL" id="UFZQ01000001">
    <property type="protein sequence ID" value="STE86224.1"/>
    <property type="molecule type" value="Genomic_DNA"/>
</dbReference>
<evidence type="ECO:0000313" key="2">
    <source>
        <dbReference type="EMBL" id="STE86224.1"/>
    </source>
</evidence>
<gene>
    <name evidence="2" type="ORF">NCTC10418_03861</name>
</gene>
<accession>A0A376KU40</accession>
<sequence>MAYGLTIHLHGVDFAVVDPIRFNVRLELTLFTIVTLVMAVQVGFSPQVAFAHFPSPSVSMRVPSFPGMVGIFHTHPGDLRLWLDVPGIQRPFAAAKCSRFKGIPTLNRGRHNRENHSRQQNGYRN</sequence>
<reference evidence="2 3" key="1">
    <citation type="submission" date="2018-06" db="EMBL/GenBank/DDBJ databases">
        <authorList>
            <consortium name="Pathogen Informatics"/>
            <person name="Doyle S."/>
        </authorList>
    </citation>
    <scope>NUCLEOTIDE SEQUENCE [LARGE SCALE GENOMIC DNA]</scope>
    <source>
        <strain evidence="2 3">NCTC10418</strain>
    </source>
</reference>
<feature type="region of interest" description="Disordered" evidence="1">
    <location>
        <begin position="104"/>
        <end position="125"/>
    </location>
</feature>
<proteinExistence type="predicted"/>
<dbReference type="Proteomes" id="UP000255460">
    <property type="component" value="Unassembled WGS sequence"/>
</dbReference>
<evidence type="ECO:0000256" key="1">
    <source>
        <dbReference type="SAM" id="MobiDB-lite"/>
    </source>
</evidence>
<evidence type="ECO:0000313" key="3">
    <source>
        <dbReference type="Proteomes" id="UP000255460"/>
    </source>
</evidence>
<organism evidence="2 3">
    <name type="scientific">Escherichia coli</name>
    <dbReference type="NCBI Taxonomy" id="562"/>
    <lineage>
        <taxon>Bacteria</taxon>
        <taxon>Pseudomonadati</taxon>
        <taxon>Pseudomonadota</taxon>
        <taxon>Gammaproteobacteria</taxon>
        <taxon>Enterobacterales</taxon>
        <taxon>Enterobacteriaceae</taxon>
        <taxon>Escherichia</taxon>
    </lineage>
</organism>
<protein>
    <submittedName>
        <fullName evidence="2">Uncharacterized protein</fullName>
    </submittedName>
</protein>
<name>A0A376KU40_ECOLX</name>